<evidence type="ECO:0000256" key="9">
    <source>
        <dbReference type="ARBA" id="ARBA00023136"/>
    </source>
</evidence>
<organism evidence="12 13">
    <name type="scientific">Cylindrotheca closterium</name>
    <dbReference type="NCBI Taxonomy" id="2856"/>
    <lineage>
        <taxon>Eukaryota</taxon>
        <taxon>Sar</taxon>
        <taxon>Stramenopiles</taxon>
        <taxon>Ochrophyta</taxon>
        <taxon>Bacillariophyta</taxon>
        <taxon>Bacillariophyceae</taxon>
        <taxon>Bacillariophycidae</taxon>
        <taxon>Bacillariales</taxon>
        <taxon>Bacillariaceae</taxon>
        <taxon>Cylindrotheca</taxon>
    </lineage>
</organism>
<dbReference type="GO" id="GO:0005789">
    <property type="term" value="C:endoplasmic reticulum membrane"/>
    <property type="evidence" value="ECO:0007669"/>
    <property type="project" value="UniProtKB-SubCell"/>
</dbReference>
<evidence type="ECO:0000256" key="11">
    <source>
        <dbReference type="SAM" id="MobiDB-lite"/>
    </source>
</evidence>
<evidence type="ECO:0000256" key="8">
    <source>
        <dbReference type="ARBA" id="ARBA00023134"/>
    </source>
</evidence>
<evidence type="ECO:0000256" key="4">
    <source>
        <dbReference type="ARBA" id="ARBA00022692"/>
    </source>
</evidence>
<proteinExistence type="inferred from homology"/>
<keyword evidence="6" id="KW-0256">Endoplasmic reticulum</keyword>
<dbReference type="InterPro" id="IPR019009">
    <property type="entry name" value="SRP_receptor_beta_su"/>
</dbReference>
<keyword evidence="4" id="KW-0812">Transmembrane</keyword>
<evidence type="ECO:0000256" key="3">
    <source>
        <dbReference type="ARBA" id="ARBA00020256"/>
    </source>
</evidence>
<name>A0AAD2G6U2_9STRA</name>
<dbReference type="Gene3D" id="3.40.50.300">
    <property type="entry name" value="P-loop containing nucleotide triphosphate hydrolases"/>
    <property type="match status" value="1"/>
</dbReference>
<comment type="caution">
    <text evidence="12">The sequence shown here is derived from an EMBL/GenBank/DDBJ whole genome shotgun (WGS) entry which is preliminary data.</text>
</comment>
<dbReference type="AlphaFoldDB" id="A0AAD2G6U2"/>
<keyword evidence="7" id="KW-1133">Transmembrane helix</keyword>
<evidence type="ECO:0000313" key="13">
    <source>
        <dbReference type="Proteomes" id="UP001295423"/>
    </source>
</evidence>
<gene>
    <name evidence="12" type="ORF">CYCCA115_LOCUS19348</name>
</gene>
<keyword evidence="9" id="KW-0472">Membrane</keyword>
<feature type="region of interest" description="Disordered" evidence="11">
    <location>
        <begin position="95"/>
        <end position="121"/>
    </location>
</feature>
<reference evidence="12" key="1">
    <citation type="submission" date="2023-08" db="EMBL/GenBank/DDBJ databases">
        <authorList>
            <person name="Audoor S."/>
            <person name="Bilcke G."/>
        </authorList>
    </citation>
    <scope>NUCLEOTIDE SEQUENCE</scope>
</reference>
<keyword evidence="5" id="KW-0547">Nucleotide-binding</keyword>
<comment type="subcellular location">
    <subcellularLocation>
        <location evidence="1">Endoplasmic reticulum membrane</location>
        <topology evidence="1">Single-pass membrane protein</topology>
    </subcellularLocation>
</comment>
<accession>A0AAD2G6U2</accession>
<protein>
    <recommendedName>
        <fullName evidence="3">Signal recognition particle receptor subunit beta</fullName>
    </recommendedName>
</protein>
<dbReference type="GO" id="GO:0005525">
    <property type="term" value="F:GTP binding"/>
    <property type="evidence" value="ECO:0007669"/>
    <property type="project" value="UniProtKB-KW"/>
</dbReference>
<evidence type="ECO:0000256" key="5">
    <source>
        <dbReference type="ARBA" id="ARBA00022741"/>
    </source>
</evidence>
<feature type="region of interest" description="Disordered" evidence="11">
    <location>
        <begin position="1"/>
        <end position="31"/>
    </location>
</feature>
<dbReference type="Proteomes" id="UP001295423">
    <property type="component" value="Unassembled WGS sequence"/>
</dbReference>
<keyword evidence="10" id="KW-0675">Receptor</keyword>
<dbReference type="SUPFAM" id="SSF52540">
    <property type="entry name" value="P-loop containing nucleoside triphosphate hydrolases"/>
    <property type="match status" value="1"/>
</dbReference>
<evidence type="ECO:0000256" key="6">
    <source>
        <dbReference type="ARBA" id="ARBA00022824"/>
    </source>
</evidence>
<sequence>MSDSTDNKDNKKKKNNNMDQNDNPDDTVPSSMVTTMKQHITPYLPPPVVAAMAKIDPPLEPFLGPEPSMTLIGTLGLGFIVWKVLSLLLGGGGGTSTSSGSAIQDDDQDDATNPSSKNKSQRSFDSTLVFCGPSLAGKTSMFYKLLYPQRPFSRMGTVQSLSSNVGYKQHSDVQWRYLDVPGHWGADKLVSTVLKQQQNMVQRIVLVVDSTQPVSKAADYLYALLQYQQQQQQQASKSLTVLIACHKAKAPKAKNFRRIKLNLRNELERLEKLSSQPTKIQDWEDALSSFEFCSSSVDPPLLQDIESFCESGKLSK</sequence>
<keyword evidence="8" id="KW-0342">GTP-binding</keyword>
<dbReference type="InterPro" id="IPR027417">
    <property type="entry name" value="P-loop_NTPase"/>
</dbReference>
<dbReference type="EMBL" id="CAKOGP040002091">
    <property type="protein sequence ID" value="CAJ1961741.1"/>
    <property type="molecule type" value="Genomic_DNA"/>
</dbReference>
<feature type="compositionally biased region" description="Polar residues" evidence="11">
    <location>
        <begin position="111"/>
        <end position="121"/>
    </location>
</feature>
<keyword evidence="13" id="KW-1185">Reference proteome</keyword>
<evidence type="ECO:0000256" key="7">
    <source>
        <dbReference type="ARBA" id="ARBA00022989"/>
    </source>
</evidence>
<evidence type="ECO:0000256" key="10">
    <source>
        <dbReference type="ARBA" id="ARBA00023170"/>
    </source>
</evidence>
<evidence type="ECO:0000256" key="1">
    <source>
        <dbReference type="ARBA" id="ARBA00004389"/>
    </source>
</evidence>
<evidence type="ECO:0000313" key="12">
    <source>
        <dbReference type="EMBL" id="CAJ1961741.1"/>
    </source>
</evidence>
<dbReference type="Pfam" id="PF09439">
    <property type="entry name" value="SRPRB"/>
    <property type="match status" value="1"/>
</dbReference>
<evidence type="ECO:0000256" key="2">
    <source>
        <dbReference type="ARBA" id="ARBA00005619"/>
    </source>
</evidence>
<comment type="similarity">
    <text evidence="2">Belongs to the SRP receptor beta subunit family.</text>
</comment>